<keyword evidence="1" id="KW-0472">Membrane</keyword>
<feature type="transmembrane region" description="Helical" evidence="1">
    <location>
        <begin position="172"/>
        <end position="197"/>
    </location>
</feature>
<organism evidence="2 3">
    <name type="scientific">Quillaja saponaria</name>
    <name type="common">Soap bark tree</name>
    <dbReference type="NCBI Taxonomy" id="32244"/>
    <lineage>
        <taxon>Eukaryota</taxon>
        <taxon>Viridiplantae</taxon>
        <taxon>Streptophyta</taxon>
        <taxon>Embryophyta</taxon>
        <taxon>Tracheophyta</taxon>
        <taxon>Spermatophyta</taxon>
        <taxon>Magnoliopsida</taxon>
        <taxon>eudicotyledons</taxon>
        <taxon>Gunneridae</taxon>
        <taxon>Pentapetalae</taxon>
        <taxon>rosids</taxon>
        <taxon>fabids</taxon>
        <taxon>Fabales</taxon>
        <taxon>Quillajaceae</taxon>
        <taxon>Quillaja</taxon>
    </lineage>
</organism>
<comment type="caution">
    <text evidence="2">The sequence shown here is derived from an EMBL/GenBank/DDBJ whole genome shotgun (WGS) entry which is preliminary data.</text>
</comment>
<keyword evidence="1" id="KW-1133">Transmembrane helix</keyword>
<dbReference type="KEGG" id="qsa:O6P43_018859"/>
<dbReference type="Proteomes" id="UP001163823">
    <property type="component" value="Chromosome 8"/>
</dbReference>
<keyword evidence="3" id="KW-1185">Reference proteome</keyword>
<feature type="transmembrane region" description="Helical" evidence="1">
    <location>
        <begin position="125"/>
        <end position="151"/>
    </location>
</feature>
<dbReference type="AlphaFoldDB" id="A0AAD7PKH1"/>
<gene>
    <name evidence="2" type="ORF">O6P43_018859</name>
</gene>
<dbReference type="Pfam" id="PF03350">
    <property type="entry name" value="UPF0114"/>
    <property type="match status" value="1"/>
</dbReference>
<evidence type="ECO:0000313" key="3">
    <source>
        <dbReference type="Proteomes" id="UP001163823"/>
    </source>
</evidence>
<accession>A0AAD7PKH1</accession>
<dbReference type="InterPro" id="IPR005134">
    <property type="entry name" value="UPF0114"/>
</dbReference>
<dbReference type="PANTHER" id="PTHR31721">
    <property type="entry name" value="OS06G0710300 PROTEIN"/>
    <property type="match status" value="1"/>
</dbReference>
<dbReference type="EMBL" id="JARAOO010000008">
    <property type="protein sequence ID" value="KAJ7958080.1"/>
    <property type="molecule type" value="Genomic_DNA"/>
</dbReference>
<dbReference type="PANTHER" id="PTHR31721:SF3">
    <property type="entry name" value="EXPRESSED PROTEIN"/>
    <property type="match status" value="1"/>
</dbReference>
<sequence length="289" mass="31854">MATTRLLRPLRVVPPSSSPWTNTVRCISKAELNNYTNGNQNKIVNSSAGKSERIRKPMVAVNASVAANSQRLITSEPRVGLDSLASLVENVRHVLLILVRTAVKRRPWNLQPQLLIEKVIIDCRFFILFAVAGSLIGSVLCFVKGCSLIIYSYIKYFHALSQSSDQGHVMHLLIEAIDLFLVGMAMLIFGVGLYVMFVGSKTINEKGQWMNRSNLFGLFYMKSSPTWVGMQSIGQAKSKIGHAVIMILQGGLLEKFNNIPLVTGFDLACFAGAVLISSACIFMLSKLNQ</sequence>
<proteinExistence type="predicted"/>
<name>A0AAD7PKH1_QUISA</name>
<protein>
    <submittedName>
        <fullName evidence="2">UPF0114 domain-containing protein</fullName>
    </submittedName>
</protein>
<keyword evidence="1" id="KW-0812">Transmembrane</keyword>
<reference evidence="2" key="1">
    <citation type="journal article" date="2023" name="Science">
        <title>Elucidation of the pathway for biosynthesis of saponin adjuvants from the soapbark tree.</title>
        <authorList>
            <person name="Reed J."/>
            <person name="Orme A."/>
            <person name="El-Demerdash A."/>
            <person name="Owen C."/>
            <person name="Martin L.B.B."/>
            <person name="Misra R.C."/>
            <person name="Kikuchi S."/>
            <person name="Rejzek M."/>
            <person name="Martin A.C."/>
            <person name="Harkess A."/>
            <person name="Leebens-Mack J."/>
            <person name="Louveau T."/>
            <person name="Stephenson M.J."/>
            <person name="Osbourn A."/>
        </authorList>
    </citation>
    <scope>NUCLEOTIDE SEQUENCE</scope>
    <source>
        <strain evidence="2">S10</strain>
    </source>
</reference>
<feature type="transmembrane region" description="Helical" evidence="1">
    <location>
        <begin position="261"/>
        <end position="284"/>
    </location>
</feature>
<evidence type="ECO:0000256" key="1">
    <source>
        <dbReference type="SAM" id="Phobius"/>
    </source>
</evidence>
<evidence type="ECO:0000313" key="2">
    <source>
        <dbReference type="EMBL" id="KAJ7958080.1"/>
    </source>
</evidence>